<evidence type="ECO:0000313" key="1">
    <source>
        <dbReference type="EMBL" id="VGL71897.1"/>
    </source>
</evidence>
<organism evidence="1">
    <name type="scientific">Klebsiella pneumoniae</name>
    <dbReference type="NCBI Taxonomy" id="573"/>
    <lineage>
        <taxon>Bacteria</taxon>
        <taxon>Pseudomonadati</taxon>
        <taxon>Pseudomonadota</taxon>
        <taxon>Gammaproteobacteria</taxon>
        <taxon>Enterobacterales</taxon>
        <taxon>Enterobacteriaceae</taxon>
        <taxon>Klebsiella/Raoultella group</taxon>
        <taxon>Klebsiella</taxon>
        <taxon>Klebsiella pneumoniae complex</taxon>
    </lineage>
</organism>
<reference evidence="1" key="1">
    <citation type="submission" date="2019-03" db="EMBL/GenBank/DDBJ databases">
        <authorList>
            <consortium name="Pathogen Informatics"/>
        </authorList>
    </citation>
    <scope>NUCLEOTIDE SEQUENCE</scope>
    <source>
        <strain evidence="1">5012STDY7626451</strain>
    </source>
</reference>
<sequence length="38" mass="4209">MGKRDCKYQIVYRDEALSILFPGVVFFNAQKSTVGGIG</sequence>
<name>A0A486PCT0_KLEPN</name>
<dbReference type="AlphaFoldDB" id="A0A486PCT0"/>
<gene>
    <name evidence="1" type="ORF">SAMEA4873653_00061</name>
</gene>
<proteinExistence type="predicted"/>
<protein>
    <submittedName>
        <fullName evidence="1">Uncharacterized protein</fullName>
    </submittedName>
</protein>
<accession>A0A486PCT0</accession>
<dbReference type="EMBL" id="CAAHCX010000001">
    <property type="protein sequence ID" value="VGL71897.1"/>
    <property type="molecule type" value="Genomic_DNA"/>
</dbReference>